<feature type="compositionally biased region" description="Polar residues" evidence="1">
    <location>
        <begin position="213"/>
        <end position="231"/>
    </location>
</feature>
<feature type="region of interest" description="Disordered" evidence="1">
    <location>
        <begin position="269"/>
        <end position="300"/>
    </location>
</feature>
<dbReference type="OrthoDB" id="332863at2759"/>
<accession>A0A1J7J6T5</accession>
<organism evidence="2 3">
    <name type="scientific">Coniochaeta ligniaria NRRL 30616</name>
    <dbReference type="NCBI Taxonomy" id="1408157"/>
    <lineage>
        <taxon>Eukaryota</taxon>
        <taxon>Fungi</taxon>
        <taxon>Dikarya</taxon>
        <taxon>Ascomycota</taxon>
        <taxon>Pezizomycotina</taxon>
        <taxon>Sordariomycetes</taxon>
        <taxon>Sordariomycetidae</taxon>
        <taxon>Coniochaetales</taxon>
        <taxon>Coniochaetaceae</taxon>
        <taxon>Coniochaeta</taxon>
    </lineage>
</organism>
<dbReference type="PANTHER" id="PTHR36142">
    <property type="entry name" value="METALLO-HYDROLASE/OXIDOREDUCTASE SUPERFAMILY PROTEIN"/>
    <property type="match status" value="1"/>
</dbReference>
<evidence type="ECO:0000313" key="3">
    <source>
        <dbReference type="Proteomes" id="UP000182658"/>
    </source>
</evidence>
<dbReference type="EMBL" id="KV875093">
    <property type="protein sequence ID" value="OIW35494.1"/>
    <property type="molecule type" value="Genomic_DNA"/>
</dbReference>
<name>A0A1J7J6T5_9PEZI</name>
<dbReference type="AlphaFoldDB" id="A0A1J7J6T5"/>
<feature type="compositionally biased region" description="Low complexity" evidence="1">
    <location>
        <begin position="269"/>
        <end position="279"/>
    </location>
</feature>
<dbReference type="PANTHER" id="PTHR36142:SF5">
    <property type="entry name" value="METALLO-BETA-LACTAMASE DOMAIN-CONTAINING PROTEIN"/>
    <property type="match status" value="1"/>
</dbReference>
<dbReference type="Pfam" id="PF13483">
    <property type="entry name" value="Lactamase_B_3"/>
    <property type="match status" value="1"/>
</dbReference>
<dbReference type="InterPro" id="IPR036866">
    <property type="entry name" value="RibonucZ/Hydroxyglut_hydro"/>
</dbReference>
<dbReference type="InParanoid" id="A0A1J7J6T5"/>
<feature type="compositionally biased region" description="Pro residues" evidence="1">
    <location>
        <begin position="280"/>
        <end position="297"/>
    </location>
</feature>
<gene>
    <name evidence="2" type="ORF">CONLIGDRAFT_651513</name>
</gene>
<protein>
    <submittedName>
        <fullName evidence="2">Uncharacterized protein</fullName>
    </submittedName>
</protein>
<proteinExistence type="predicted"/>
<dbReference type="Proteomes" id="UP000182658">
    <property type="component" value="Unassembled WGS sequence"/>
</dbReference>
<evidence type="ECO:0000256" key="1">
    <source>
        <dbReference type="SAM" id="MobiDB-lite"/>
    </source>
</evidence>
<keyword evidence="3" id="KW-1185">Reference proteome</keyword>
<reference evidence="2 3" key="1">
    <citation type="submission" date="2016-10" db="EMBL/GenBank/DDBJ databases">
        <title>Draft genome sequence of Coniochaeta ligniaria NRRL30616, a lignocellulolytic fungus for bioabatement of inhibitors in plant biomass hydrolysates.</title>
        <authorList>
            <consortium name="DOE Joint Genome Institute"/>
            <person name="Jimenez D.J."/>
            <person name="Hector R.E."/>
            <person name="Riley R."/>
            <person name="Sun H."/>
            <person name="Grigoriev I.V."/>
            <person name="Van Elsas J.D."/>
            <person name="Nichols N.N."/>
        </authorList>
    </citation>
    <scope>NUCLEOTIDE SEQUENCE [LARGE SCALE GENOMIC DNA]</scope>
    <source>
        <strain evidence="2 3">NRRL 30616</strain>
    </source>
</reference>
<dbReference type="STRING" id="1408157.A0A1J7J6T5"/>
<dbReference type="Gene3D" id="3.60.15.10">
    <property type="entry name" value="Ribonuclease Z/Hydroxyacylglutathione hydrolase-like"/>
    <property type="match status" value="1"/>
</dbReference>
<sequence length="411" mass="43892">MALTVKHINDDASFLLSFEPLITDPRTGPRPEPFRILLDPWITGPSTVLHPKMSVTHQKHQACVTSLAELPEPDLVIISQHIPDHCNEATLRQLPATGTKTIILAEPTSARTIRGWKYFDKAKVQTIPKWDDWGPKKGENIVRIPLEPVIAGGEPGEVTVAFIPQRKDMMGLHSAVGITYRPPTTSPSTLPAGGDKPLTPGTPVWTPPASPTPRKSYTNLTNLFSSSNHNPASGELSPASPTSPGIFSLRSARSASSLPRSISSYFTTSTAATSTATTPNSPPPPDQPQPTSSPPTQPVLSLLFSPHGISPPSLQSYATSHLSPLSALPLTALLHCFDTITNPWWLGGEILLGAPVGAVTAARLGARVWIGAHDGDKEVGGLANGLLRTRRWSREEVVAGVGRSCNAEERG</sequence>
<feature type="region of interest" description="Disordered" evidence="1">
    <location>
        <begin position="181"/>
        <end position="247"/>
    </location>
</feature>
<evidence type="ECO:0000313" key="2">
    <source>
        <dbReference type="EMBL" id="OIW35494.1"/>
    </source>
</evidence>